<dbReference type="EMBL" id="CP126208">
    <property type="protein sequence ID" value="WIA07978.1"/>
    <property type="molecule type" value="Genomic_DNA"/>
</dbReference>
<evidence type="ECO:0000256" key="2">
    <source>
        <dbReference type="SAM" id="MobiDB-lite"/>
    </source>
</evidence>
<evidence type="ECO:0000313" key="4">
    <source>
        <dbReference type="Proteomes" id="UP001244341"/>
    </source>
</evidence>
<dbReference type="InterPro" id="IPR011256">
    <property type="entry name" value="Reg_factor_effector_dom_sf"/>
</dbReference>
<gene>
    <name evidence="3" type="ORF">OEZ85_007451</name>
</gene>
<accession>A0ABY8TG02</accession>
<evidence type="ECO:0000256" key="1">
    <source>
        <dbReference type="ARBA" id="ARBA00009817"/>
    </source>
</evidence>
<reference evidence="3 4" key="1">
    <citation type="submission" date="2023-05" db="EMBL/GenBank/DDBJ databases">
        <title>A 100% complete, gapless, phased diploid assembly of the Scenedesmus obliquus UTEX 3031 genome.</title>
        <authorList>
            <person name="Biondi T.C."/>
            <person name="Hanschen E.R."/>
            <person name="Kwon T."/>
            <person name="Eng W."/>
            <person name="Kruse C.P.S."/>
            <person name="Koehler S.I."/>
            <person name="Kunde Y."/>
            <person name="Gleasner C.D."/>
            <person name="You Mak K.T."/>
            <person name="Polle J."/>
            <person name="Hovde B.T."/>
            <person name="Starkenburg S.R."/>
        </authorList>
    </citation>
    <scope>NUCLEOTIDE SEQUENCE [LARGE SCALE GENOMIC DNA]</scope>
    <source>
        <strain evidence="3 4">DOE0152z</strain>
    </source>
</reference>
<proteinExistence type="inferred from homology"/>
<dbReference type="Proteomes" id="UP001244341">
    <property type="component" value="Chromosome 1b"/>
</dbReference>
<dbReference type="Pfam" id="PF04832">
    <property type="entry name" value="SOUL"/>
    <property type="match status" value="1"/>
</dbReference>
<dbReference type="PANTHER" id="PTHR11220:SF1">
    <property type="entry name" value="HEME-BINDING PROTEIN 2"/>
    <property type="match status" value="1"/>
</dbReference>
<comment type="similarity">
    <text evidence="1">Belongs to the HEBP family.</text>
</comment>
<dbReference type="PANTHER" id="PTHR11220">
    <property type="entry name" value="HEME-BINDING PROTEIN-RELATED"/>
    <property type="match status" value="1"/>
</dbReference>
<protein>
    <submittedName>
        <fullName evidence="3">Uncharacterized protein</fullName>
    </submittedName>
</protein>
<dbReference type="SUPFAM" id="SSF55136">
    <property type="entry name" value="Probable bacterial effector-binding domain"/>
    <property type="match status" value="1"/>
</dbReference>
<feature type="region of interest" description="Disordered" evidence="2">
    <location>
        <begin position="265"/>
        <end position="307"/>
    </location>
</feature>
<evidence type="ECO:0000313" key="3">
    <source>
        <dbReference type="EMBL" id="WIA07978.1"/>
    </source>
</evidence>
<keyword evidence="4" id="KW-1185">Reference proteome</keyword>
<organism evidence="3 4">
    <name type="scientific">Tetradesmus obliquus</name>
    <name type="common">Green alga</name>
    <name type="synonym">Acutodesmus obliquus</name>
    <dbReference type="NCBI Taxonomy" id="3088"/>
    <lineage>
        <taxon>Eukaryota</taxon>
        <taxon>Viridiplantae</taxon>
        <taxon>Chlorophyta</taxon>
        <taxon>core chlorophytes</taxon>
        <taxon>Chlorophyceae</taxon>
        <taxon>CS clade</taxon>
        <taxon>Sphaeropleales</taxon>
        <taxon>Scenedesmaceae</taxon>
        <taxon>Tetradesmus</taxon>
    </lineage>
</organism>
<name>A0ABY8TG02_TETOB</name>
<dbReference type="Gene3D" id="3.20.80.10">
    <property type="entry name" value="Regulatory factor, effector binding domain"/>
    <property type="match status" value="1"/>
</dbReference>
<dbReference type="InterPro" id="IPR006917">
    <property type="entry name" value="SOUL_heme-bd"/>
</dbReference>
<feature type="compositionally biased region" description="Acidic residues" evidence="2">
    <location>
        <begin position="271"/>
        <end position="299"/>
    </location>
</feature>
<sequence length="307" mass="33614">MHFVGSAAASAAAEASAAQHALEDAGNRPWFCRGLDCPSFEVVETRGLLQLRRYKAACFIVTRVAADNLLQAQIIATKRLVGYLGGDNEDGVKLPPTVPLNSVLLTADRASRTVKGHFYFAIYLPDEVQGDAPRPSNRDVHLVKLHRRAFWVQAFDSPILTESSLIARGWQLIEQLQDMRRKVDDRFFVFSLYEPPLPFVPHHYEIAVRARCRRHGDTPDVTPVKAEVGLAGVGKGNDDVHADVDEWLGAVDREVEVGGVIAPVDDAVIGDGDDDDDYPLPEEGGGDADDDMCEDDSPDLSEVLATI</sequence>